<evidence type="ECO:0000259" key="3">
    <source>
        <dbReference type="Pfam" id="PF10106"/>
    </source>
</evidence>
<feature type="domain" description="Gp5/Type VI secretion system Vgr protein OB-fold" evidence="2">
    <location>
        <begin position="434"/>
        <end position="498"/>
    </location>
</feature>
<evidence type="ECO:0000256" key="1">
    <source>
        <dbReference type="ARBA" id="ARBA00005558"/>
    </source>
</evidence>
<accession>A0A1I3PNB7</accession>
<dbReference type="NCBIfam" id="TIGR01646">
    <property type="entry name" value="vgr_GE"/>
    <property type="match status" value="1"/>
</dbReference>
<evidence type="ECO:0000259" key="4">
    <source>
        <dbReference type="Pfam" id="PF13296"/>
    </source>
</evidence>
<dbReference type="Pfam" id="PF10106">
    <property type="entry name" value="DUF2345"/>
    <property type="match status" value="1"/>
</dbReference>
<dbReference type="OrthoDB" id="1907165at2"/>
<dbReference type="InterPro" id="IPR017847">
    <property type="entry name" value="T6SS_RhsGE_Vgr_subset"/>
</dbReference>
<dbReference type="RefSeq" id="WP_091014829.1">
    <property type="nucleotide sequence ID" value="NZ_CP041743.1"/>
</dbReference>
<dbReference type="Gene3D" id="2.30.110.50">
    <property type="match status" value="1"/>
</dbReference>
<dbReference type="SUPFAM" id="SSF69349">
    <property type="entry name" value="Phage fibre proteins"/>
    <property type="match status" value="1"/>
</dbReference>
<dbReference type="STRING" id="420953.SAMN05192543_1062"/>
<dbReference type="InterPro" id="IPR006531">
    <property type="entry name" value="Gp5/Vgr_OB"/>
</dbReference>
<dbReference type="Pfam" id="PF13296">
    <property type="entry name" value="T6SS_Vgr"/>
    <property type="match status" value="1"/>
</dbReference>
<keyword evidence="6" id="KW-1185">Reference proteome</keyword>
<dbReference type="Pfam" id="PF05954">
    <property type="entry name" value="Phage_GPD"/>
    <property type="match status" value="1"/>
</dbReference>
<feature type="domain" description="Putative type VI secretion system Rhs element associated Vgr" evidence="4">
    <location>
        <begin position="524"/>
        <end position="632"/>
    </location>
</feature>
<dbReference type="Gene3D" id="3.55.50.10">
    <property type="entry name" value="Baseplate protein-like domains"/>
    <property type="match status" value="1"/>
</dbReference>
<dbReference type="InterPro" id="IPR006533">
    <property type="entry name" value="T6SS_Vgr_RhsGE"/>
</dbReference>
<evidence type="ECO:0000313" key="5">
    <source>
        <dbReference type="EMBL" id="SFJ22985.1"/>
    </source>
</evidence>
<gene>
    <name evidence="5" type="ORF">SAMN05192543_1062</name>
</gene>
<dbReference type="SUPFAM" id="SSF69255">
    <property type="entry name" value="gp5 N-terminal domain-like"/>
    <property type="match status" value="1"/>
</dbReference>
<dbReference type="SUPFAM" id="SSF69279">
    <property type="entry name" value="Phage tail proteins"/>
    <property type="match status" value="2"/>
</dbReference>
<sequence>MNAQDIVRAIQGGLIQQDRLLKLDTPLGDNVLLPQRTVGWSRIGRHFEFTLDALSTNGNIKLKQLTGQPVTLWFQQADKSYLPHHGYVYSVRRLGSEGGLTSYQLRFSSWMNFLKFRRDQRIWQDKPADEILTDVFNAHTQAKGQFKFALSKPLEPRSYCTQYEDDWTFVHRLMEAEGLFGIWKQGEDGKSHTLTITDRLDTCEPLAPQTAQFSRYGTNSEVNALVHWSSERNLHSALLTTRTFDYKSPSSLVNPKGTSVPTVSQELPEQLEVYEYTGPYTFLKSERGDHLSRVRMEEWESRAKRFYGTGGLRDADAGRWFELTGHPEHDRDAEDRRQFAIIEATWLIENNIPGSSHHANFPHSLQGQVAEAMETHGSSAASVAHPDGSTGVFLVHVETQRKSVPFRSPFEHHKPVMQLQTVTVVGPGGQEVYTDTMGRVKVQFHWDRIGQRNERSSCWMRVAQPWASGGFGGVQLPRVGDEAVVSFLDGDPDRPLITARVGNGTNTPQWNLPDQHMLSGFVSKEIGGAQNNVWLKDDTQGQVQTQIRSDHLESGLHAGYITRVSEPTGRGEKRGEGVELRTDGNAAVRGARGLLLTTHPRPGASGDAFSVDEVNLQLANAQDTAASLAQSAQSAGAQDGEQKTVATSLKAQAKDIQGGGALKQFKQPHVVLASPAGVATSTPEMIHVSSGKTTSLTSGEHVSVSTGGGFFASARNALRLFVAEAGMRLIAAAGDIDVKALKDNINLLAKLNITVTATKITISAQQEVEINGGGSYTRWTSGQIKSGTSGGFEVHSASRTFVGPDSVSTPNIPALPPEKEQLHFALSALPGGAAHQYVSEPYELYKGGAKIGEGVTDEFGRLVIKDHQPGTPAYQVKLANGGKFDLKVKDMLQGDPDHADQRTNRGERLI</sequence>
<organism evidence="5 6">
    <name type="scientific">Paraburkholderia megapolitana</name>
    <dbReference type="NCBI Taxonomy" id="420953"/>
    <lineage>
        <taxon>Bacteria</taxon>
        <taxon>Pseudomonadati</taxon>
        <taxon>Pseudomonadota</taxon>
        <taxon>Betaproteobacteria</taxon>
        <taxon>Burkholderiales</taxon>
        <taxon>Burkholderiaceae</taxon>
        <taxon>Paraburkholderia</taxon>
    </lineage>
</organism>
<dbReference type="InterPro" id="IPR018769">
    <property type="entry name" value="VgrG2_DUF2345"/>
</dbReference>
<dbReference type="InterPro" id="IPR037026">
    <property type="entry name" value="Vgr_OB-fold_dom_sf"/>
</dbReference>
<dbReference type="NCBIfam" id="TIGR03361">
    <property type="entry name" value="VI_Rhs_Vgr"/>
    <property type="match status" value="1"/>
</dbReference>
<feature type="domain" description="DUF2345" evidence="3">
    <location>
        <begin position="658"/>
        <end position="805"/>
    </location>
</feature>
<comment type="similarity">
    <text evidence="1">Belongs to the VgrG protein family.</text>
</comment>
<dbReference type="Proteomes" id="UP000199548">
    <property type="component" value="Unassembled WGS sequence"/>
</dbReference>
<protein>
    <submittedName>
        <fullName evidence="5">Type VI secretion system secreted protein VgrG</fullName>
    </submittedName>
</protein>
<proteinExistence type="inferred from homology"/>
<dbReference type="Gene3D" id="2.40.50.230">
    <property type="entry name" value="Gp5 N-terminal domain"/>
    <property type="match status" value="1"/>
</dbReference>
<name>A0A1I3PNB7_9BURK</name>
<dbReference type="Pfam" id="PF04717">
    <property type="entry name" value="Phage_base_V"/>
    <property type="match status" value="1"/>
</dbReference>
<reference evidence="5 6" key="1">
    <citation type="submission" date="2016-10" db="EMBL/GenBank/DDBJ databases">
        <authorList>
            <person name="de Groot N.N."/>
        </authorList>
    </citation>
    <scope>NUCLEOTIDE SEQUENCE [LARGE SCALE GENOMIC DNA]</scope>
    <source>
        <strain evidence="5 6">LMG 23650</strain>
    </source>
</reference>
<dbReference type="Gene3D" id="4.10.220.110">
    <property type="match status" value="1"/>
</dbReference>
<dbReference type="EMBL" id="FOQU01000006">
    <property type="protein sequence ID" value="SFJ22985.1"/>
    <property type="molecule type" value="Genomic_DNA"/>
</dbReference>
<dbReference type="InterPro" id="IPR028244">
    <property type="entry name" value="T6SS_Rhs_Vgr_dom"/>
</dbReference>
<evidence type="ECO:0000313" key="6">
    <source>
        <dbReference type="Proteomes" id="UP000199548"/>
    </source>
</evidence>
<evidence type="ECO:0000259" key="2">
    <source>
        <dbReference type="Pfam" id="PF04717"/>
    </source>
</evidence>
<dbReference type="AlphaFoldDB" id="A0A1I3PNB7"/>